<gene>
    <name evidence="13" type="ORF">G5B17_00245</name>
</gene>
<reference evidence="13 14" key="1">
    <citation type="journal article" date="2020" name="Cell Host Microbe">
        <title>Functional and Genomic Variation between Human-Derived Isolates of Lachnospiraceae Reveals Inter- and Intra-Species Diversity.</title>
        <authorList>
            <person name="Sorbara M.T."/>
            <person name="Littmann E.R."/>
            <person name="Fontana E."/>
            <person name="Moody T.U."/>
            <person name="Kohout C.E."/>
            <person name="Gjonbalaj M."/>
            <person name="Eaton V."/>
            <person name="Seok R."/>
            <person name="Leiner I.M."/>
            <person name="Pamer E.G."/>
        </authorList>
    </citation>
    <scope>NUCLEOTIDE SEQUENCE [LARGE SCALE GENOMIC DNA]</scope>
    <source>
        <strain evidence="13 14">MSK.17.74</strain>
    </source>
</reference>
<evidence type="ECO:0000313" key="14">
    <source>
        <dbReference type="Proteomes" id="UP001644719"/>
    </source>
</evidence>
<feature type="modified residue" description="4-aspartylphosphate" evidence="9">
    <location>
        <position position="1130"/>
    </location>
</feature>
<dbReference type="Gene3D" id="1.10.3210.10">
    <property type="entry name" value="Hypothetical protein af1432"/>
    <property type="match status" value="1"/>
</dbReference>
<dbReference type="EC" id="2.7.13.3" evidence="2"/>
<dbReference type="InterPro" id="IPR037522">
    <property type="entry name" value="HD_GYP_dom"/>
</dbReference>
<accession>A0ABX2H3B1</accession>
<dbReference type="EMBL" id="JAAITS010000001">
    <property type="protein sequence ID" value="NSG83889.1"/>
    <property type="molecule type" value="Genomic_DNA"/>
</dbReference>
<evidence type="ECO:0000256" key="6">
    <source>
        <dbReference type="ARBA" id="ARBA00022777"/>
    </source>
</evidence>
<protein>
    <recommendedName>
        <fullName evidence="3">Stage 0 sporulation protein A homolog</fullName>
        <ecNumber evidence="2">2.7.13.3</ecNumber>
    </recommendedName>
</protein>
<dbReference type="SUPFAM" id="SSF47384">
    <property type="entry name" value="Homodimeric domain of signal transducing histidine kinase"/>
    <property type="match status" value="1"/>
</dbReference>
<dbReference type="Proteomes" id="UP001644719">
    <property type="component" value="Unassembled WGS sequence"/>
</dbReference>
<name>A0ABX2H3B1_9FIRM</name>
<keyword evidence="6" id="KW-0418">Kinase</keyword>
<feature type="domain" description="Histidine kinase" evidence="10">
    <location>
        <begin position="823"/>
        <end position="1047"/>
    </location>
</feature>
<dbReference type="CDD" id="cd00082">
    <property type="entry name" value="HisKA"/>
    <property type="match status" value="1"/>
</dbReference>
<dbReference type="SUPFAM" id="SSF109604">
    <property type="entry name" value="HD-domain/PDEase-like"/>
    <property type="match status" value="1"/>
</dbReference>
<dbReference type="PROSITE" id="PS50109">
    <property type="entry name" value="HIS_KIN"/>
    <property type="match status" value="1"/>
</dbReference>
<dbReference type="CDD" id="cd17546">
    <property type="entry name" value="REC_hyHK_CKI1_RcsC-like"/>
    <property type="match status" value="1"/>
</dbReference>
<dbReference type="SMART" id="SM00388">
    <property type="entry name" value="HisKA"/>
    <property type="match status" value="1"/>
</dbReference>
<evidence type="ECO:0000256" key="3">
    <source>
        <dbReference type="ARBA" id="ARBA00018672"/>
    </source>
</evidence>
<comment type="catalytic activity">
    <reaction evidence="1">
        <text>ATP + protein L-histidine = ADP + protein N-phospho-L-histidine.</text>
        <dbReference type="EC" id="2.7.13.3"/>
    </reaction>
</comment>
<dbReference type="Pfam" id="PF13487">
    <property type="entry name" value="HD_5"/>
    <property type="match status" value="1"/>
</dbReference>
<dbReference type="InterPro" id="IPR011006">
    <property type="entry name" value="CheY-like_superfamily"/>
</dbReference>
<dbReference type="SMART" id="SM00387">
    <property type="entry name" value="HATPase_c"/>
    <property type="match status" value="1"/>
</dbReference>
<evidence type="ECO:0000256" key="2">
    <source>
        <dbReference type="ARBA" id="ARBA00012438"/>
    </source>
</evidence>
<dbReference type="InterPro" id="IPR003594">
    <property type="entry name" value="HATPase_dom"/>
</dbReference>
<keyword evidence="7" id="KW-0902">Two-component regulatory system</keyword>
<dbReference type="Pfam" id="PF00512">
    <property type="entry name" value="HisKA"/>
    <property type="match status" value="1"/>
</dbReference>
<keyword evidence="14" id="KW-1185">Reference proteome</keyword>
<dbReference type="PROSITE" id="PS50110">
    <property type="entry name" value="RESPONSE_REGULATORY"/>
    <property type="match status" value="1"/>
</dbReference>
<keyword evidence="5" id="KW-0808">Transferase</keyword>
<dbReference type="RefSeq" id="WP_173769057.1">
    <property type="nucleotide sequence ID" value="NZ_JAAITS010000001.1"/>
</dbReference>
<dbReference type="InterPro" id="IPR036890">
    <property type="entry name" value="HATPase_C_sf"/>
</dbReference>
<evidence type="ECO:0000256" key="4">
    <source>
        <dbReference type="ARBA" id="ARBA00022553"/>
    </source>
</evidence>
<dbReference type="Gene3D" id="3.30.565.10">
    <property type="entry name" value="Histidine kinase-like ATPase, C-terminal domain"/>
    <property type="match status" value="1"/>
</dbReference>
<evidence type="ECO:0000256" key="8">
    <source>
        <dbReference type="ARBA" id="ARBA00024867"/>
    </source>
</evidence>
<dbReference type="Gene3D" id="3.40.50.2300">
    <property type="match status" value="1"/>
</dbReference>
<dbReference type="InterPro" id="IPR036097">
    <property type="entry name" value="HisK_dim/P_sf"/>
</dbReference>
<dbReference type="PANTHER" id="PTHR43047:SF72">
    <property type="entry name" value="OSMOSENSING HISTIDINE PROTEIN KINASE SLN1"/>
    <property type="match status" value="1"/>
</dbReference>
<evidence type="ECO:0000313" key="13">
    <source>
        <dbReference type="EMBL" id="NSG83889.1"/>
    </source>
</evidence>
<comment type="function">
    <text evidence="8">May play the central regulatory role in sporulation. It may be an element of the effector pathway responsible for the activation of sporulation genes in response to nutritional stress. Spo0A may act in concert with spo0H (a sigma factor) to control the expression of some genes that are critical to the sporulation process.</text>
</comment>
<dbReference type="SUPFAM" id="SSF52172">
    <property type="entry name" value="CheY-like"/>
    <property type="match status" value="1"/>
</dbReference>
<keyword evidence="4 9" id="KW-0597">Phosphoprotein</keyword>
<dbReference type="InterPro" id="IPR004358">
    <property type="entry name" value="Sig_transdc_His_kin-like_C"/>
</dbReference>
<organism evidence="13 14">
    <name type="scientific">Blautia faecis</name>
    <dbReference type="NCBI Taxonomy" id="871665"/>
    <lineage>
        <taxon>Bacteria</taxon>
        <taxon>Bacillati</taxon>
        <taxon>Bacillota</taxon>
        <taxon>Clostridia</taxon>
        <taxon>Lachnospirales</taxon>
        <taxon>Lachnospiraceae</taxon>
        <taxon>Blautia</taxon>
    </lineage>
</organism>
<dbReference type="InterPro" id="IPR001789">
    <property type="entry name" value="Sig_transdc_resp-reg_receiver"/>
</dbReference>
<evidence type="ECO:0000259" key="11">
    <source>
        <dbReference type="PROSITE" id="PS50110"/>
    </source>
</evidence>
<dbReference type="Pfam" id="PF02518">
    <property type="entry name" value="HATPase_c"/>
    <property type="match status" value="1"/>
</dbReference>
<dbReference type="Gene3D" id="1.10.287.130">
    <property type="match status" value="1"/>
</dbReference>
<proteinExistence type="predicted"/>
<dbReference type="SMART" id="SM00448">
    <property type="entry name" value="REC"/>
    <property type="match status" value="1"/>
</dbReference>
<dbReference type="InterPro" id="IPR005467">
    <property type="entry name" value="His_kinase_dom"/>
</dbReference>
<comment type="caution">
    <text evidence="13">The sequence shown here is derived from an EMBL/GenBank/DDBJ whole genome shotgun (WGS) entry which is preliminary data.</text>
</comment>
<evidence type="ECO:0000256" key="5">
    <source>
        <dbReference type="ARBA" id="ARBA00022679"/>
    </source>
</evidence>
<feature type="domain" description="HD-GYP" evidence="12">
    <location>
        <begin position="388"/>
        <end position="609"/>
    </location>
</feature>
<sequence>MITRENIIHFYTKYKENLKTEDQIQENLLKAEDQEAWIENLKNKSRMMRRLYIENEVLLNLYIRPFLDGEASLNEELAREFLHQIRMADDEGYEDNLAMLEILELLDGYFQKSDDLDSYIWTLNLLGNFYNRSFSDEDGKKGAMYFDRLRALSSRYFEIEDFDVRKRILFSYYNFPVVLMNFNFDTSRKLLQYIDEALEFYNDEKVRELDEERFDFDELIEELNYDLLGNSVLRFTVREIDPELLSRASRVLEEYYQRELEKNPEPYEMLDEIYCNYKSCLFYQGKITCTELLEDYRKFCEHSMEHDDLDSQEGVSFSDSRYFQVAINHLPTILELLDKYADEYHGAPELRDFCVSNYVHAIRRLSRTENDTFVNDVVWRSLRDVLKYITGDEINTLVLMQIMVSRDEGTAMHSAMVEQIARRILNVVLKKRPELLIGTFGYENVVEVLENQETILDYVSQSAQLLDIGMIRLASIVNKQSRQLTQREKNDILSHPCEGAKFVEEIPALCKYRDAVLGHHKSWDGKIGYPADFDNTRSNVRFLIEILHISDCLDAATDFVGRSYKNAKKLEQVAEEFSWGKGSVYCPELVELLEEDKELQGDLRYLLGAGRIRTCYSVYGKAVDQNEIEESRLFTDIENWEASSRKQSDEEGDTILDFLHKSGNESRQLLGALARNSLIILYVDMLSGEYKVYYRGNQRLLDKKIPDGYYGDFLKEYLAPNCEPGDWEKVRLKIRLSELSHIFLEQEGSYECEARIRVKDAYRWVRFQFICLDEENVMPGMMTLIATDVQESHSRNEQLMNSLKEAYQSAEEANKAKSIFLSSMSHDIRTPMNGILGMTQIAMNHLNDPARILDCLQKIDDSSRHLLELINEVLDMSKIESGDTTLHEEPLYLSKTMKIVDGVCRQAAVDKHQIFDMDIEEIRDDHVLADSVRLRQVLINLISNGVKYTPEHGCVQVKVTQGNSFAEGKASYSFVVKDNGIGMSEEFQKKLFEPFSREDNSMTNATQGTGLGLSIAKSIIAQMGGSIEVKSIQGKGTTFLVRLDLKLVEEEKEADQALLSAEAGEEKEKDPGFLKGRRIMLVEDNELNREIAYELLSESGLIVDVAENGQEAIKLLGIRPENYYELIFMDIQMPVMNGYEATANIRAGERDYWKTIPVIAMTANVFQEDESRAAECGMSDYVTKPIDMNVIYSVLEKWLRGQKG</sequence>
<dbReference type="PANTHER" id="PTHR43047">
    <property type="entry name" value="TWO-COMPONENT HISTIDINE PROTEIN KINASE"/>
    <property type="match status" value="1"/>
</dbReference>
<dbReference type="SUPFAM" id="SSF55874">
    <property type="entry name" value="ATPase domain of HSP90 chaperone/DNA topoisomerase II/histidine kinase"/>
    <property type="match status" value="1"/>
</dbReference>
<evidence type="ECO:0000259" key="10">
    <source>
        <dbReference type="PROSITE" id="PS50109"/>
    </source>
</evidence>
<dbReference type="InterPro" id="IPR003661">
    <property type="entry name" value="HisK_dim/P_dom"/>
</dbReference>
<evidence type="ECO:0000256" key="9">
    <source>
        <dbReference type="PROSITE-ProRule" id="PRU00169"/>
    </source>
</evidence>
<dbReference type="CDD" id="cd16922">
    <property type="entry name" value="HATPase_EvgS-ArcB-TorS-like"/>
    <property type="match status" value="1"/>
</dbReference>
<dbReference type="Pfam" id="PF00072">
    <property type="entry name" value="Response_reg"/>
    <property type="match status" value="1"/>
</dbReference>
<dbReference type="PROSITE" id="PS51832">
    <property type="entry name" value="HD_GYP"/>
    <property type="match status" value="1"/>
</dbReference>
<dbReference type="PRINTS" id="PR00344">
    <property type="entry name" value="BCTRLSENSOR"/>
</dbReference>
<evidence type="ECO:0000256" key="7">
    <source>
        <dbReference type="ARBA" id="ARBA00023012"/>
    </source>
</evidence>
<evidence type="ECO:0000256" key="1">
    <source>
        <dbReference type="ARBA" id="ARBA00000085"/>
    </source>
</evidence>
<feature type="domain" description="Response regulatory" evidence="11">
    <location>
        <begin position="1078"/>
        <end position="1199"/>
    </location>
</feature>
<evidence type="ECO:0000259" key="12">
    <source>
        <dbReference type="PROSITE" id="PS51832"/>
    </source>
</evidence>